<dbReference type="InterPro" id="IPR001388">
    <property type="entry name" value="Synaptobrevin-like"/>
</dbReference>
<dbReference type="AlphaFoldDB" id="A0A2B4SE54"/>
<protein>
    <submittedName>
        <fullName evidence="3">Vesicle-associated membrane protein 3</fullName>
    </submittedName>
</protein>
<reference evidence="4" key="1">
    <citation type="journal article" date="2017" name="bioRxiv">
        <title>Comparative analysis of the genomes of Stylophora pistillata and Acropora digitifera provides evidence for extensive differences between species of corals.</title>
        <authorList>
            <person name="Voolstra C.R."/>
            <person name="Li Y."/>
            <person name="Liew Y.J."/>
            <person name="Baumgarten S."/>
            <person name="Zoccola D."/>
            <person name="Flot J.-F."/>
            <person name="Tambutte S."/>
            <person name="Allemand D."/>
            <person name="Aranda M."/>
        </authorList>
    </citation>
    <scope>NUCLEOTIDE SEQUENCE [LARGE SCALE GENOMIC DNA]</scope>
</reference>
<sequence length="164" mass="19101">MTSLPSLSISERELRSTLIYICCIDFDTVAYFKLENVSIICFLLKNVHFTTKFVKSLTRFREKSVAKIWRAVSSNKRLQQTQAQVDEVVDIMKVNVDKVLERDAKLSELDSRADQLQAGASQFEHRAARLKRKMWWQNCKVQYLRVKFFSHVELFLASFSPLCG</sequence>
<dbReference type="InterPro" id="IPR042855">
    <property type="entry name" value="V_SNARE_CC"/>
</dbReference>
<keyword evidence="1" id="KW-0175">Coiled coil</keyword>
<evidence type="ECO:0000313" key="3">
    <source>
        <dbReference type="EMBL" id="PFX26715.1"/>
    </source>
</evidence>
<comment type="caution">
    <text evidence="3">The sequence shown here is derived from an EMBL/GenBank/DDBJ whole genome shotgun (WGS) entry which is preliminary data.</text>
</comment>
<dbReference type="EMBL" id="LSMT01000119">
    <property type="protein sequence ID" value="PFX26715.1"/>
    <property type="molecule type" value="Genomic_DNA"/>
</dbReference>
<organism evidence="3 4">
    <name type="scientific">Stylophora pistillata</name>
    <name type="common">Smooth cauliflower coral</name>
    <dbReference type="NCBI Taxonomy" id="50429"/>
    <lineage>
        <taxon>Eukaryota</taxon>
        <taxon>Metazoa</taxon>
        <taxon>Cnidaria</taxon>
        <taxon>Anthozoa</taxon>
        <taxon>Hexacorallia</taxon>
        <taxon>Scleractinia</taxon>
        <taxon>Astrocoeniina</taxon>
        <taxon>Pocilloporidae</taxon>
        <taxon>Stylophora</taxon>
    </lineage>
</organism>
<dbReference type="OrthoDB" id="10042941at2759"/>
<feature type="domain" description="V-SNARE coiled-coil homology" evidence="2">
    <location>
        <begin position="77"/>
        <end position="137"/>
    </location>
</feature>
<dbReference type="Pfam" id="PF00957">
    <property type="entry name" value="Synaptobrevin"/>
    <property type="match status" value="1"/>
</dbReference>
<evidence type="ECO:0000256" key="1">
    <source>
        <dbReference type="PROSITE-ProRule" id="PRU00290"/>
    </source>
</evidence>
<dbReference type="Gene3D" id="1.20.5.110">
    <property type="match status" value="1"/>
</dbReference>
<keyword evidence="4" id="KW-1185">Reference proteome</keyword>
<dbReference type="Proteomes" id="UP000225706">
    <property type="component" value="Unassembled WGS sequence"/>
</dbReference>
<gene>
    <name evidence="3" type="primary">VAMP3</name>
    <name evidence="3" type="ORF">AWC38_SpisGene8595</name>
</gene>
<proteinExistence type="predicted"/>
<dbReference type="SUPFAM" id="SSF58038">
    <property type="entry name" value="SNARE fusion complex"/>
    <property type="match status" value="1"/>
</dbReference>
<dbReference type="GO" id="GO:0016020">
    <property type="term" value="C:membrane"/>
    <property type="evidence" value="ECO:0007669"/>
    <property type="project" value="InterPro"/>
</dbReference>
<evidence type="ECO:0000313" key="4">
    <source>
        <dbReference type="Proteomes" id="UP000225706"/>
    </source>
</evidence>
<evidence type="ECO:0000259" key="2">
    <source>
        <dbReference type="PROSITE" id="PS50892"/>
    </source>
</evidence>
<dbReference type="InterPro" id="IPR016444">
    <property type="entry name" value="Synaptobrevin/VAMP"/>
</dbReference>
<dbReference type="GO" id="GO:0016192">
    <property type="term" value="P:vesicle-mediated transport"/>
    <property type="evidence" value="ECO:0007669"/>
    <property type="project" value="InterPro"/>
</dbReference>
<name>A0A2B4SE54_STYPI</name>
<dbReference type="CDD" id="cd15870">
    <property type="entry name" value="R-SNARE_VAMP2"/>
    <property type="match status" value="1"/>
</dbReference>
<dbReference type="PROSITE" id="PS50892">
    <property type="entry name" value="V_SNARE"/>
    <property type="match status" value="1"/>
</dbReference>
<dbReference type="PANTHER" id="PTHR45701">
    <property type="entry name" value="SYNAPTOBREVIN FAMILY MEMBER"/>
    <property type="match status" value="1"/>
</dbReference>
<dbReference type="STRING" id="50429.A0A2B4SE54"/>
<accession>A0A2B4SE54</accession>
<dbReference type="PRINTS" id="PR00219">
    <property type="entry name" value="SYNAPTOBREVN"/>
</dbReference>